<proteinExistence type="predicted"/>
<dbReference type="Proteomes" id="UP000592820">
    <property type="component" value="Unassembled WGS sequence"/>
</dbReference>
<reference evidence="1 2" key="1">
    <citation type="submission" date="2020-08" db="EMBL/GenBank/DDBJ databases">
        <title>Genomic Encyclopedia of Type Strains, Phase IV (KMG-V): Genome sequencing to study the core and pangenomes of soil and plant-associated prokaryotes.</title>
        <authorList>
            <person name="Whitman W."/>
        </authorList>
    </citation>
    <scope>NUCLEOTIDE SEQUENCE [LARGE SCALE GENOMIC DNA]</scope>
    <source>
        <strain evidence="1 2">JPY162</strain>
    </source>
</reference>
<name>A0A7W8L485_9BURK</name>
<gene>
    <name evidence="1" type="ORF">HDG41_002224</name>
</gene>
<comment type="caution">
    <text evidence="1">The sequence shown here is derived from an EMBL/GenBank/DDBJ whole genome shotgun (WGS) entry which is preliminary data.</text>
</comment>
<accession>A0A7W8L485</accession>
<organism evidence="1 2">
    <name type="scientific">Paraburkholderia youngii</name>
    <dbReference type="NCBI Taxonomy" id="2782701"/>
    <lineage>
        <taxon>Bacteria</taxon>
        <taxon>Pseudomonadati</taxon>
        <taxon>Pseudomonadota</taxon>
        <taxon>Betaproteobacteria</taxon>
        <taxon>Burkholderiales</taxon>
        <taxon>Burkholderiaceae</taxon>
        <taxon>Paraburkholderia</taxon>
    </lineage>
</organism>
<sequence>MTLAKNTAAIANITNPIRLLPARICSGVRLSCGLRVMLDFLNTVLDW</sequence>
<evidence type="ECO:0000313" key="2">
    <source>
        <dbReference type="Proteomes" id="UP000592820"/>
    </source>
</evidence>
<evidence type="ECO:0000313" key="1">
    <source>
        <dbReference type="EMBL" id="MBB5400175.1"/>
    </source>
</evidence>
<dbReference type="EMBL" id="JACHDE010000003">
    <property type="protein sequence ID" value="MBB5400175.1"/>
    <property type="molecule type" value="Genomic_DNA"/>
</dbReference>
<protein>
    <submittedName>
        <fullName evidence="1">Uncharacterized protein</fullName>
    </submittedName>
</protein>
<dbReference type="AlphaFoldDB" id="A0A7W8L485"/>